<keyword evidence="3" id="KW-1185">Reference proteome</keyword>
<proteinExistence type="predicted"/>
<dbReference type="OrthoDB" id="5418055at2759"/>
<organism evidence="2 3">
    <name type="scientific">Choiromyces venosus 120613-1</name>
    <dbReference type="NCBI Taxonomy" id="1336337"/>
    <lineage>
        <taxon>Eukaryota</taxon>
        <taxon>Fungi</taxon>
        <taxon>Dikarya</taxon>
        <taxon>Ascomycota</taxon>
        <taxon>Pezizomycotina</taxon>
        <taxon>Pezizomycetes</taxon>
        <taxon>Pezizales</taxon>
        <taxon>Tuberaceae</taxon>
        <taxon>Choiromyces</taxon>
    </lineage>
</organism>
<evidence type="ECO:0000313" key="3">
    <source>
        <dbReference type="Proteomes" id="UP000276215"/>
    </source>
</evidence>
<evidence type="ECO:0000313" key="2">
    <source>
        <dbReference type="EMBL" id="RPA89346.1"/>
    </source>
</evidence>
<dbReference type="AlphaFoldDB" id="A0A3N4IU86"/>
<feature type="region of interest" description="Disordered" evidence="1">
    <location>
        <begin position="29"/>
        <end position="58"/>
    </location>
</feature>
<gene>
    <name evidence="2" type="ORF">L873DRAFT_666699</name>
</gene>
<dbReference type="EMBL" id="ML120587">
    <property type="protein sequence ID" value="RPA89346.1"/>
    <property type="molecule type" value="Genomic_DNA"/>
</dbReference>
<feature type="region of interest" description="Disordered" evidence="1">
    <location>
        <begin position="333"/>
        <end position="352"/>
    </location>
</feature>
<reference evidence="2 3" key="1">
    <citation type="journal article" date="2018" name="Nat. Ecol. Evol.">
        <title>Pezizomycetes genomes reveal the molecular basis of ectomycorrhizal truffle lifestyle.</title>
        <authorList>
            <person name="Murat C."/>
            <person name="Payen T."/>
            <person name="Noel B."/>
            <person name="Kuo A."/>
            <person name="Morin E."/>
            <person name="Chen J."/>
            <person name="Kohler A."/>
            <person name="Krizsan K."/>
            <person name="Balestrini R."/>
            <person name="Da Silva C."/>
            <person name="Montanini B."/>
            <person name="Hainaut M."/>
            <person name="Levati E."/>
            <person name="Barry K.W."/>
            <person name="Belfiori B."/>
            <person name="Cichocki N."/>
            <person name="Clum A."/>
            <person name="Dockter R.B."/>
            <person name="Fauchery L."/>
            <person name="Guy J."/>
            <person name="Iotti M."/>
            <person name="Le Tacon F."/>
            <person name="Lindquist E.A."/>
            <person name="Lipzen A."/>
            <person name="Malagnac F."/>
            <person name="Mello A."/>
            <person name="Molinier V."/>
            <person name="Miyauchi S."/>
            <person name="Poulain J."/>
            <person name="Riccioni C."/>
            <person name="Rubini A."/>
            <person name="Sitrit Y."/>
            <person name="Splivallo R."/>
            <person name="Traeger S."/>
            <person name="Wang M."/>
            <person name="Zifcakova L."/>
            <person name="Wipf D."/>
            <person name="Zambonelli A."/>
            <person name="Paolocci F."/>
            <person name="Nowrousian M."/>
            <person name="Ottonello S."/>
            <person name="Baldrian P."/>
            <person name="Spatafora J.W."/>
            <person name="Henrissat B."/>
            <person name="Nagy L.G."/>
            <person name="Aury J.M."/>
            <person name="Wincker P."/>
            <person name="Grigoriev I.V."/>
            <person name="Bonfante P."/>
            <person name="Martin F.M."/>
        </authorList>
    </citation>
    <scope>NUCLEOTIDE SEQUENCE [LARGE SCALE GENOMIC DNA]</scope>
    <source>
        <strain evidence="2 3">120613-1</strain>
    </source>
</reference>
<sequence length="352" mass="37335">MFTRNIQASVPRTHRTLLLLQNRQFSVSSIAGEESNPDPNNTTNNSSSDNNDKPKALKIPVDISSLLRIRRTDTSPGPIRRVNASAEDVGLDSPGGSRGFERWDGGQGRQGQQQNVTSGYFSRLPPGQGPPSDQGPRIIAPRGGFLRGRGGFGGVRAGGGFGVGRGGGRGGFGMGRGGGARGARGRGRGRGRGRRGGDDENASSSRFARVKKSLPPPPELPESVYSPASFGEADLMGYVPATQLTVKGGVSSGLLDKVPVTENTKGWSTTRWQEYQNQREKAAKGVVAGEYHDPAADVGPYREVHRLITVNGSYTDKAKGRLFAEVKRNVPIELIPPPPGQAEKKISAGEGN</sequence>
<name>A0A3N4IU86_9PEZI</name>
<feature type="region of interest" description="Disordered" evidence="1">
    <location>
        <begin position="72"/>
        <end position="142"/>
    </location>
</feature>
<feature type="compositionally biased region" description="Gly residues" evidence="1">
    <location>
        <begin position="165"/>
        <end position="182"/>
    </location>
</feature>
<dbReference type="STRING" id="1336337.A0A3N4IU86"/>
<evidence type="ECO:0000256" key="1">
    <source>
        <dbReference type="SAM" id="MobiDB-lite"/>
    </source>
</evidence>
<feature type="compositionally biased region" description="Low complexity" evidence="1">
    <location>
        <begin position="37"/>
        <end position="49"/>
    </location>
</feature>
<protein>
    <submittedName>
        <fullName evidence="2">Uncharacterized protein</fullName>
    </submittedName>
</protein>
<feature type="compositionally biased region" description="Basic and acidic residues" evidence="1">
    <location>
        <begin position="342"/>
        <end position="352"/>
    </location>
</feature>
<feature type="region of interest" description="Disordered" evidence="1">
    <location>
        <begin position="165"/>
        <end position="226"/>
    </location>
</feature>
<dbReference type="Proteomes" id="UP000276215">
    <property type="component" value="Unassembled WGS sequence"/>
</dbReference>
<accession>A0A3N4IU86</accession>
<feature type="compositionally biased region" description="Basic residues" evidence="1">
    <location>
        <begin position="183"/>
        <end position="194"/>
    </location>
</feature>